<accession>A0A3P3WAZ3</accession>
<dbReference type="PANTHER" id="PTHR37539">
    <property type="entry name" value="SECRETED PROTEIN-RELATED"/>
    <property type="match status" value="1"/>
</dbReference>
<gene>
    <name evidence="2" type="ORF">EG240_02795</name>
</gene>
<dbReference type="Pfam" id="PF09995">
    <property type="entry name" value="MPAB_Lcp_cat"/>
    <property type="match status" value="1"/>
</dbReference>
<evidence type="ECO:0000313" key="3">
    <source>
        <dbReference type="Proteomes" id="UP000275719"/>
    </source>
</evidence>
<organism evidence="2 3">
    <name type="scientific">Paenimyroides tangerinum</name>
    <dbReference type="NCBI Taxonomy" id="2488728"/>
    <lineage>
        <taxon>Bacteria</taxon>
        <taxon>Pseudomonadati</taxon>
        <taxon>Bacteroidota</taxon>
        <taxon>Flavobacteriia</taxon>
        <taxon>Flavobacteriales</taxon>
        <taxon>Flavobacteriaceae</taxon>
        <taxon>Paenimyroides</taxon>
    </lineage>
</organism>
<reference evidence="2 3" key="1">
    <citation type="submission" date="2018-11" db="EMBL/GenBank/DDBJ databases">
        <title>Flavobacterium sp. nov., YIM 102701-2 draft genome.</title>
        <authorList>
            <person name="Li G."/>
            <person name="Jiang Y."/>
        </authorList>
    </citation>
    <scope>NUCLEOTIDE SEQUENCE [LARGE SCALE GENOMIC DNA]</scope>
    <source>
        <strain evidence="2 3">YIM 102701-2</strain>
    </source>
</reference>
<dbReference type="InterPro" id="IPR037473">
    <property type="entry name" value="Lcp-like"/>
</dbReference>
<dbReference type="EMBL" id="RQVQ01000005">
    <property type="protein sequence ID" value="RRJ92342.1"/>
    <property type="molecule type" value="Genomic_DNA"/>
</dbReference>
<evidence type="ECO:0000259" key="1">
    <source>
        <dbReference type="Pfam" id="PF09995"/>
    </source>
</evidence>
<name>A0A3P3WAZ3_9FLAO</name>
<comment type="caution">
    <text evidence="2">The sequence shown here is derived from an EMBL/GenBank/DDBJ whole genome shotgun (WGS) entry which is preliminary data.</text>
</comment>
<proteinExistence type="predicted"/>
<protein>
    <submittedName>
        <fullName evidence="2">DUF2236 domain-containing protein</fullName>
    </submittedName>
</protein>
<dbReference type="Proteomes" id="UP000275719">
    <property type="component" value="Unassembled WGS sequence"/>
</dbReference>
<dbReference type="GO" id="GO:0016491">
    <property type="term" value="F:oxidoreductase activity"/>
    <property type="evidence" value="ECO:0007669"/>
    <property type="project" value="InterPro"/>
</dbReference>
<evidence type="ECO:0000313" key="2">
    <source>
        <dbReference type="EMBL" id="RRJ92342.1"/>
    </source>
</evidence>
<dbReference type="RefSeq" id="WP_125017196.1">
    <property type="nucleotide sequence ID" value="NZ_RQVQ01000005.1"/>
</dbReference>
<keyword evidence="3" id="KW-1185">Reference proteome</keyword>
<dbReference type="InterPro" id="IPR018713">
    <property type="entry name" value="MPAB/Lcp_cat_dom"/>
</dbReference>
<dbReference type="AlphaFoldDB" id="A0A3P3WAZ3"/>
<dbReference type="PANTHER" id="PTHR37539:SF1">
    <property type="entry name" value="ER-BOUND OXYGENASE MPAB_MPAB'_RUBBER OXYGENASE CATALYTIC DOMAIN-CONTAINING PROTEIN"/>
    <property type="match status" value="1"/>
</dbReference>
<dbReference type="OrthoDB" id="6072815at2"/>
<feature type="domain" description="ER-bound oxygenase mpaB/mpaB'/Rubber oxygenase catalytic" evidence="1">
    <location>
        <begin position="141"/>
        <end position="345"/>
    </location>
</feature>
<sequence>MTIPTRHISENSTAFSSYWNPKTSIYFNSKLSKNITTKDAEKYIKYYFEVDELGDAIAEEYLVKYGFAKGIGMLHQIIASYPNNKETYSENTQKFLKQIFTVPSWINYDLIDAGCDFSNRTGTSGLATLRDYSLMGGYESSAINKPLIFTGALKKGAVKRLSDTVVFWVNVTGKNQLKLKEKGFFSAVTTRLIHSYSRIMIEKNPEWESELWGRPLNLWDMLATNLGFSIAYIDGLKKLNFHPTQKEIDGTLHLWKYVGYLIGIPEHLLVENEQQAVDALFLWSKTQKGADTDSVALAHSLYTEPKNVTFTNSTLLKNFVYKTNLGYNWEMLGTASCTELQIPKTKAIYWVKFIKCINTIVEKYAFSSEKRYKKIVARGYKQQLEVRDLYHKEK</sequence>